<proteinExistence type="predicted"/>
<evidence type="ECO:0000313" key="1">
    <source>
        <dbReference type="EMBL" id="KAH0464267.1"/>
    </source>
</evidence>
<keyword evidence="2" id="KW-1185">Reference proteome</keyword>
<dbReference type="EMBL" id="JAGFBR010000007">
    <property type="protein sequence ID" value="KAH0464267.1"/>
    <property type="molecule type" value="Genomic_DNA"/>
</dbReference>
<dbReference type="Proteomes" id="UP000775213">
    <property type="component" value="Unassembled WGS sequence"/>
</dbReference>
<organism evidence="1 2">
    <name type="scientific">Dendrobium chrysotoxum</name>
    <name type="common">Orchid</name>
    <dbReference type="NCBI Taxonomy" id="161865"/>
    <lineage>
        <taxon>Eukaryota</taxon>
        <taxon>Viridiplantae</taxon>
        <taxon>Streptophyta</taxon>
        <taxon>Embryophyta</taxon>
        <taxon>Tracheophyta</taxon>
        <taxon>Spermatophyta</taxon>
        <taxon>Magnoliopsida</taxon>
        <taxon>Liliopsida</taxon>
        <taxon>Asparagales</taxon>
        <taxon>Orchidaceae</taxon>
        <taxon>Epidendroideae</taxon>
        <taxon>Malaxideae</taxon>
        <taxon>Dendrobiinae</taxon>
        <taxon>Dendrobium</taxon>
    </lineage>
</organism>
<gene>
    <name evidence="1" type="ORF">IEQ34_007053</name>
</gene>
<sequence length="91" mass="10565">MESRFERLEGMKRKLVEMQSKISPMVPIANHKQDLIEIPLAESKGKEIGREEFDEESFFHQELPPRTLIRGKSMFLDGVQQGENFMVEVVS</sequence>
<accession>A0AAV7H8T1</accession>
<comment type="caution">
    <text evidence="1">The sequence shown here is derived from an EMBL/GenBank/DDBJ whole genome shotgun (WGS) entry which is preliminary data.</text>
</comment>
<protein>
    <submittedName>
        <fullName evidence="1">Uncharacterized protein</fullName>
    </submittedName>
</protein>
<reference evidence="1 2" key="1">
    <citation type="journal article" date="2021" name="Hortic Res">
        <title>Chromosome-scale assembly of the Dendrobium chrysotoxum genome enhances the understanding of orchid evolution.</title>
        <authorList>
            <person name="Zhang Y."/>
            <person name="Zhang G.Q."/>
            <person name="Zhang D."/>
            <person name="Liu X.D."/>
            <person name="Xu X.Y."/>
            <person name="Sun W.H."/>
            <person name="Yu X."/>
            <person name="Zhu X."/>
            <person name="Wang Z.W."/>
            <person name="Zhao X."/>
            <person name="Zhong W.Y."/>
            <person name="Chen H."/>
            <person name="Yin W.L."/>
            <person name="Huang T."/>
            <person name="Niu S.C."/>
            <person name="Liu Z.J."/>
        </authorList>
    </citation>
    <scope>NUCLEOTIDE SEQUENCE [LARGE SCALE GENOMIC DNA]</scope>
    <source>
        <strain evidence="1">Lindl</strain>
    </source>
</reference>
<name>A0AAV7H8T1_DENCH</name>
<dbReference type="AlphaFoldDB" id="A0AAV7H8T1"/>
<evidence type="ECO:0000313" key="2">
    <source>
        <dbReference type="Proteomes" id="UP000775213"/>
    </source>
</evidence>